<reference evidence="2 3" key="1">
    <citation type="submission" date="2018-01" db="EMBL/GenBank/DDBJ databases">
        <title>Draft genome sequence of Paucibacter aquatile CR182 isolated from freshwater of the Nakdong River.</title>
        <authorList>
            <person name="Choi A."/>
            <person name="Chung E.J."/>
        </authorList>
    </citation>
    <scope>NUCLEOTIDE SEQUENCE [LARGE SCALE GENOMIC DNA]</scope>
    <source>
        <strain evidence="2 3">CR182</strain>
    </source>
</reference>
<feature type="domain" description="Oxidoreductase molybdopterin-binding" evidence="1">
    <location>
        <begin position="38"/>
        <end position="172"/>
    </location>
</feature>
<dbReference type="PANTHER" id="PTHR43032:SF4">
    <property type="entry name" value="OXIDOREDUCTASE MOLYBDOPTERIN-BINDING DOMAIN-CONTAINING PROTEIN"/>
    <property type="match status" value="1"/>
</dbReference>
<dbReference type="GO" id="GO:0016491">
    <property type="term" value="F:oxidoreductase activity"/>
    <property type="evidence" value="ECO:0007669"/>
    <property type="project" value="InterPro"/>
</dbReference>
<dbReference type="Proteomes" id="UP000235916">
    <property type="component" value="Unassembled WGS sequence"/>
</dbReference>
<gene>
    <name evidence="2" type="ORF">C1O66_15225</name>
</gene>
<dbReference type="InterPro" id="IPR008335">
    <property type="entry name" value="Mopterin_OxRdtase_euk"/>
</dbReference>
<dbReference type="AlphaFoldDB" id="A0A2N8KZ75"/>
<evidence type="ECO:0000313" key="2">
    <source>
        <dbReference type="EMBL" id="PND38741.1"/>
    </source>
</evidence>
<name>A0A2N8KZ75_9BURK</name>
<dbReference type="EMBL" id="POSP01000003">
    <property type="protein sequence ID" value="PND38741.1"/>
    <property type="molecule type" value="Genomic_DNA"/>
</dbReference>
<keyword evidence="3" id="KW-1185">Reference proteome</keyword>
<dbReference type="InterPro" id="IPR036374">
    <property type="entry name" value="OxRdtase_Mopterin-bd_sf"/>
</dbReference>
<dbReference type="PANTHER" id="PTHR43032">
    <property type="entry name" value="PROTEIN-METHIONINE-SULFOXIDE REDUCTASE"/>
    <property type="match status" value="1"/>
</dbReference>
<dbReference type="SUPFAM" id="SSF56524">
    <property type="entry name" value="Oxidoreductase molybdopterin-binding domain"/>
    <property type="match status" value="1"/>
</dbReference>
<evidence type="ECO:0000259" key="1">
    <source>
        <dbReference type="Pfam" id="PF00174"/>
    </source>
</evidence>
<evidence type="ECO:0000313" key="3">
    <source>
        <dbReference type="Proteomes" id="UP000235916"/>
    </source>
</evidence>
<protein>
    <submittedName>
        <fullName evidence="2">Molybdopterin-binding oxidoreductase</fullName>
    </submittedName>
</protein>
<organism evidence="2 3">
    <name type="scientific">Kinneretia aquatilis</name>
    <dbReference type="NCBI Taxonomy" id="2070761"/>
    <lineage>
        <taxon>Bacteria</taxon>
        <taxon>Pseudomonadati</taxon>
        <taxon>Pseudomonadota</taxon>
        <taxon>Betaproteobacteria</taxon>
        <taxon>Burkholderiales</taxon>
        <taxon>Sphaerotilaceae</taxon>
        <taxon>Roseateles</taxon>
    </lineage>
</organism>
<dbReference type="InterPro" id="IPR000572">
    <property type="entry name" value="OxRdtase_Mopterin-bd_dom"/>
</dbReference>
<dbReference type="OrthoDB" id="9795587at2"/>
<dbReference type="Gene3D" id="3.90.420.10">
    <property type="entry name" value="Oxidoreductase, molybdopterin-binding domain"/>
    <property type="match status" value="1"/>
</dbReference>
<sequence length="234" mass="26676">MDPRMTQTLPPGQHRRLDFPRFGLLRFAQRMPAQAPPLRLRVCGLVRKELWLDAAAWAGLQRVTLQCDFHCVTGWSSAGLSWSGVRMRDVYQALIQAQAEPDDQVAYVLMRGSDGARACLPLADLLAEDVLLADQLNGQALGLDHGAPLRLVAPAHYGYKSVKHLERLEFCRDLSRYRSSAWRFMDHPRARVAHEERGRWLPGWLLRWLYRPLVTFTVRRFAKAGTADRLAKHG</sequence>
<comment type="caution">
    <text evidence="2">The sequence shown here is derived from an EMBL/GenBank/DDBJ whole genome shotgun (WGS) entry which is preliminary data.</text>
</comment>
<dbReference type="Pfam" id="PF00174">
    <property type="entry name" value="Oxidored_molyb"/>
    <property type="match status" value="1"/>
</dbReference>
<proteinExistence type="predicted"/>
<accession>A0A2N8KZ75</accession>
<dbReference type="PRINTS" id="PR00407">
    <property type="entry name" value="EUMOPTERIN"/>
</dbReference>